<keyword evidence="2 3" id="KW-0732">Signal</keyword>
<dbReference type="InterPro" id="IPR028082">
    <property type="entry name" value="Peripla_BP_I"/>
</dbReference>
<reference evidence="5 6" key="1">
    <citation type="submission" date="2019-01" db="EMBL/GenBank/DDBJ databases">
        <authorList>
            <consortium name="Pathogen Informatics"/>
        </authorList>
    </citation>
    <scope>NUCLEOTIDE SEQUENCE [LARGE SCALE GENOMIC DNA]</scope>
    <source>
        <strain evidence="5 6">NCTC10172</strain>
    </source>
</reference>
<dbReference type="KEGG" id="ahk:NCTC10172_00738"/>
<gene>
    <name evidence="5" type="ORF">NCTC10172_00738</name>
</gene>
<feature type="domain" description="Leucine-binding protein" evidence="4">
    <location>
        <begin position="37"/>
        <end position="411"/>
    </location>
</feature>
<dbReference type="PROSITE" id="PS51257">
    <property type="entry name" value="PROKAR_LIPOPROTEIN"/>
    <property type="match status" value="1"/>
</dbReference>
<dbReference type="STRING" id="1408416.GCA_000702765_00064"/>
<dbReference type="RefSeq" id="WP_035368114.1">
    <property type="nucleotide sequence ID" value="NZ_LR215050.1"/>
</dbReference>
<evidence type="ECO:0000313" key="5">
    <source>
        <dbReference type="EMBL" id="VEU82718.1"/>
    </source>
</evidence>
<dbReference type="SUPFAM" id="SSF53822">
    <property type="entry name" value="Periplasmic binding protein-like I"/>
    <property type="match status" value="1"/>
</dbReference>
<proteinExistence type="inferred from homology"/>
<evidence type="ECO:0000313" key="6">
    <source>
        <dbReference type="Proteomes" id="UP000290909"/>
    </source>
</evidence>
<dbReference type="Proteomes" id="UP000290909">
    <property type="component" value="Chromosome"/>
</dbReference>
<sequence>MKKLLTILSALVLSIVLVGCQDTAETGTRQGITDTEIIIGNTAATSGAFAGVGVPFNTAMEVVFAEYNAKTTGRKIVLKHYDDEFNGEKGLALTKKLVEEDKVFALVGHFGTNTVQSTMDYLLTSGVPMVYGVTGVNSLYFENEVGNNILTVQPIYKTEGRVILARVLHESLFGANADAKLGASEKIYVLYSEDDAGQSIKAGIEVEAKSQKVESRVTYVPFNESNASSVVQSALAQKPGVIILSANQAPTTAAAKALREQASTIPVFTSYVNGVTAFTPAQVDAQTPLPFDVYANAWVDITDASKPGPTADMIGGDGTLAGWAFDLSFLAGFSNEYWEGFVKSMNSTTVQGAKELWANSYAMAGYIAAKTFVEILERVDLDTVTWESFIKAAEQAPIKLPMAGTIDWRNGQRIGLDSLSLNKMTYPTTGATFAKVRDVENLETINKK</sequence>
<feature type="chain" id="PRO_5019069036" evidence="3">
    <location>
        <begin position="25"/>
        <end position="448"/>
    </location>
</feature>
<dbReference type="Gene3D" id="3.40.50.2300">
    <property type="match status" value="2"/>
</dbReference>
<keyword evidence="6" id="KW-1185">Reference proteome</keyword>
<comment type="similarity">
    <text evidence="1">Belongs to the leucine-binding protein family.</text>
</comment>
<evidence type="ECO:0000256" key="1">
    <source>
        <dbReference type="ARBA" id="ARBA00010062"/>
    </source>
</evidence>
<name>A0A449BJU9_9MOLU</name>
<evidence type="ECO:0000259" key="4">
    <source>
        <dbReference type="Pfam" id="PF13458"/>
    </source>
</evidence>
<keyword evidence="5" id="KW-0675">Receptor</keyword>
<dbReference type="EMBL" id="LR215050">
    <property type="protein sequence ID" value="VEU82718.1"/>
    <property type="molecule type" value="Genomic_DNA"/>
</dbReference>
<evidence type="ECO:0000256" key="3">
    <source>
        <dbReference type="SAM" id="SignalP"/>
    </source>
</evidence>
<dbReference type="PANTHER" id="PTHR47235">
    <property type="entry name" value="BLR6548 PROTEIN"/>
    <property type="match status" value="1"/>
</dbReference>
<dbReference type="Pfam" id="PF13458">
    <property type="entry name" value="Peripla_BP_6"/>
    <property type="match status" value="1"/>
</dbReference>
<feature type="signal peptide" evidence="3">
    <location>
        <begin position="1"/>
        <end position="24"/>
    </location>
</feature>
<evidence type="ECO:0000256" key="2">
    <source>
        <dbReference type="ARBA" id="ARBA00022729"/>
    </source>
</evidence>
<protein>
    <submittedName>
        <fullName evidence="5">Receptor family ligand binding region</fullName>
    </submittedName>
</protein>
<dbReference type="AlphaFoldDB" id="A0A449BJU9"/>
<organism evidence="5 6">
    <name type="scientific">Acholeplasma hippikon</name>
    <dbReference type="NCBI Taxonomy" id="264636"/>
    <lineage>
        <taxon>Bacteria</taxon>
        <taxon>Bacillati</taxon>
        <taxon>Mycoplasmatota</taxon>
        <taxon>Mollicutes</taxon>
        <taxon>Acholeplasmatales</taxon>
        <taxon>Acholeplasmataceae</taxon>
        <taxon>Acholeplasma</taxon>
    </lineage>
</organism>
<accession>A0A449BJU9</accession>
<dbReference type="InterPro" id="IPR028081">
    <property type="entry name" value="Leu-bd"/>
</dbReference>
<dbReference type="PANTHER" id="PTHR47235:SF1">
    <property type="entry name" value="BLR6548 PROTEIN"/>
    <property type="match status" value="1"/>
</dbReference>